<evidence type="ECO:0000256" key="1">
    <source>
        <dbReference type="SAM" id="SignalP"/>
    </source>
</evidence>
<accession>A0ABS8IR63</accession>
<keyword evidence="3" id="KW-1185">Reference proteome</keyword>
<keyword evidence="1" id="KW-0732">Signal</keyword>
<dbReference type="Proteomes" id="UP001198701">
    <property type="component" value="Unassembled WGS sequence"/>
</dbReference>
<proteinExistence type="predicted"/>
<gene>
    <name evidence="2" type="ORF">LMJ30_06930</name>
</gene>
<organism evidence="2 3">
    <name type="scientific">Massilia agrisoli</name>
    <dbReference type="NCBI Taxonomy" id="2892444"/>
    <lineage>
        <taxon>Bacteria</taxon>
        <taxon>Pseudomonadati</taxon>
        <taxon>Pseudomonadota</taxon>
        <taxon>Betaproteobacteria</taxon>
        <taxon>Burkholderiales</taxon>
        <taxon>Oxalobacteraceae</taxon>
        <taxon>Telluria group</taxon>
        <taxon>Massilia</taxon>
    </lineage>
</organism>
<dbReference type="RefSeq" id="WP_229431612.1">
    <property type="nucleotide sequence ID" value="NZ_JAJHPV010000010.1"/>
</dbReference>
<sequence length="69" mass="7010">MNIAKNMEAIFLTATAIALASVTTFATASTAVKRIDPPAVTQAAADTTMTVVTITGKRLTAAEKAALGD</sequence>
<dbReference type="EMBL" id="JAJHPV010000010">
    <property type="protein sequence ID" value="MCC6070688.1"/>
    <property type="molecule type" value="Genomic_DNA"/>
</dbReference>
<feature type="signal peptide" evidence="1">
    <location>
        <begin position="1"/>
        <end position="20"/>
    </location>
</feature>
<name>A0ABS8IR63_9BURK</name>
<protein>
    <submittedName>
        <fullName evidence="2">Uncharacterized protein</fullName>
    </submittedName>
</protein>
<reference evidence="2 3" key="1">
    <citation type="submission" date="2021-11" db="EMBL/GenBank/DDBJ databases">
        <authorList>
            <person name="Huq M.A."/>
        </authorList>
    </citation>
    <scope>NUCLEOTIDE SEQUENCE [LARGE SCALE GENOMIC DNA]</scope>
    <source>
        <strain evidence="2 3">MAHUQ-52</strain>
    </source>
</reference>
<feature type="chain" id="PRO_5046583551" evidence="1">
    <location>
        <begin position="21"/>
        <end position="69"/>
    </location>
</feature>
<evidence type="ECO:0000313" key="3">
    <source>
        <dbReference type="Proteomes" id="UP001198701"/>
    </source>
</evidence>
<comment type="caution">
    <text evidence="2">The sequence shown here is derived from an EMBL/GenBank/DDBJ whole genome shotgun (WGS) entry which is preliminary data.</text>
</comment>
<evidence type="ECO:0000313" key="2">
    <source>
        <dbReference type="EMBL" id="MCC6070688.1"/>
    </source>
</evidence>